<dbReference type="InterPro" id="IPR011006">
    <property type="entry name" value="CheY-like_superfamily"/>
</dbReference>
<name>A0A6P1YMF4_9HYPH</name>
<evidence type="ECO:0000259" key="2">
    <source>
        <dbReference type="PROSITE" id="PS50110"/>
    </source>
</evidence>
<evidence type="ECO:0000259" key="3">
    <source>
        <dbReference type="PROSITE" id="PS50883"/>
    </source>
</evidence>
<dbReference type="PANTHER" id="PTHR33121">
    <property type="entry name" value="CYCLIC DI-GMP PHOSPHODIESTERASE PDEF"/>
    <property type="match status" value="1"/>
</dbReference>
<evidence type="ECO:0000313" key="4">
    <source>
        <dbReference type="EMBL" id="QIB34538.1"/>
    </source>
</evidence>
<organism evidence="4 5">
    <name type="scientific">Ancylobacter pratisalsi</name>
    <dbReference type="NCBI Taxonomy" id="1745854"/>
    <lineage>
        <taxon>Bacteria</taxon>
        <taxon>Pseudomonadati</taxon>
        <taxon>Pseudomonadota</taxon>
        <taxon>Alphaproteobacteria</taxon>
        <taxon>Hyphomicrobiales</taxon>
        <taxon>Xanthobacteraceae</taxon>
        <taxon>Ancylobacter</taxon>
    </lineage>
</organism>
<dbReference type="GO" id="GO:0000160">
    <property type="term" value="P:phosphorelay signal transduction system"/>
    <property type="evidence" value="ECO:0007669"/>
    <property type="project" value="InterPro"/>
</dbReference>
<proteinExistence type="predicted"/>
<dbReference type="KEGG" id="apra:G3A50_13060"/>
<dbReference type="GO" id="GO:0071111">
    <property type="term" value="F:cyclic-guanylate-specific phosphodiesterase activity"/>
    <property type="evidence" value="ECO:0007669"/>
    <property type="project" value="InterPro"/>
</dbReference>
<keyword evidence="5" id="KW-1185">Reference proteome</keyword>
<dbReference type="SUPFAM" id="SSF52172">
    <property type="entry name" value="CheY-like"/>
    <property type="match status" value="1"/>
</dbReference>
<reference evidence="4 5" key="1">
    <citation type="submission" date="2020-02" db="EMBL/GenBank/DDBJ databases">
        <authorList>
            <person name="Li G."/>
        </authorList>
    </citation>
    <scope>NUCLEOTIDE SEQUENCE [LARGE SCALE GENOMIC DNA]</scope>
    <source>
        <strain evidence="4 5">DSM 102029</strain>
    </source>
</reference>
<dbReference type="PROSITE" id="PS50883">
    <property type="entry name" value="EAL"/>
    <property type="match status" value="1"/>
</dbReference>
<keyword evidence="1" id="KW-0597">Phosphoprotein</keyword>
<dbReference type="EMBL" id="CP048630">
    <property type="protein sequence ID" value="QIB34538.1"/>
    <property type="molecule type" value="Genomic_DNA"/>
</dbReference>
<feature type="domain" description="EAL" evidence="3">
    <location>
        <begin position="127"/>
        <end position="380"/>
    </location>
</feature>
<dbReference type="Proteomes" id="UP000464751">
    <property type="component" value="Chromosome"/>
</dbReference>
<protein>
    <submittedName>
        <fullName evidence="4">EAL domain-containing response regulator</fullName>
    </submittedName>
</protein>
<feature type="domain" description="Response regulatory" evidence="2">
    <location>
        <begin position="5"/>
        <end position="124"/>
    </location>
</feature>
<dbReference type="PANTHER" id="PTHR33121:SF79">
    <property type="entry name" value="CYCLIC DI-GMP PHOSPHODIESTERASE PDED-RELATED"/>
    <property type="match status" value="1"/>
</dbReference>
<accession>A0A6P1YMF4</accession>
<feature type="modified residue" description="4-aspartylphosphate" evidence="1">
    <location>
        <position position="54"/>
    </location>
</feature>
<dbReference type="AlphaFoldDB" id="A0A6P1YMF4"/>
<dbReference type="SMART" id="SM00052">
    <property type="entry name" value="EAL"/>
    <property type="match status" value="1"/>
</dbReference>
<sequence length="381" mass="42218">MRDCRFLVLDDEPDIGALLVASIRALNFEARSVSTFEAFDRALIDWRPTHITLDLQMPGYDGVETIRALAERGSDARIVLISGVDAKVLDMAALLGRERGLDIAGTLTKPWRMTSLNELLDRIVHKNPLGADAMARGIENDEFFLHLQPKVALPGGRITGFEALVRWEHPQLGLQSPVNFIPLAEQTGVIEPLTRWVLGRAADTLADWKREGVETRIAVNVSARNLMSLTVADEFAQIVKARGLECSSFILELTETAAVTNLVDALDILVRLRLKDFALSIDDFGTGYSSLAQLQRLPFSELKIDRSFVSVSATSTEAANTIRATVELARRLQLDLVAEGVETETVERTLIDLGVPHAQGYRYGRPEPAEVWGPRLRQRVE</sequence>
<dbReference type="Pfam" id="PF00072">
    <property type="entry name" value="Response_reg"/>
    <property type="match status" value="1"/>
</dbReference>
<dbReference type="PROSITE" id="PS50110">
    <property type="entry name" value="RESPONSE_REGULATORY"/>
    <property type="match status" value="1"/>
</dbReference>
<dbReference type="Gene3D" id="3.40.50.2300">
    <property type="match status" value="1"/>
</dbReference>
<dbReference type="Pfam" id="PF00563">
    <property type="entry name" value="EAL"/>
    <property type="match status" value="1"/>
</dbReference>
<dbReference type="CDD" id="cd01948">
    <property type="entry name" value="EAL"/>
    <property type="match status" value="1"/>
</dbReference>
<dbReference type="SMART" id="SM00448">
    <property type="entry name" value="REC"/>
    <property type="match status" value="1"/>
</dbReference>
<dbReference type="Gene3D" id="3.20.20.450">
    <property type="entry name" value="EAL domain"/>
    <property type="match status" value="1"/>
</dbReference>
<dbReference type="InterPro" id="IPR035919">
    <property type="entry name" value="EAL_sf"/>
</dbReference>
<evidence type="ECO:0000313" key="5">
    <source>
        <dbReference type="Proteomes" id="UP000464751"/>
    </source>
</evidence>
<gene>
    <name evidence="4" type="ORF">G3A50_13060</name>
</gene>
<dbReference type="SUPFAM" id="SSF141868">
    <property type="entry name" value="EAL domain-like"/>
    <property type="match status" value="1"/>
</dbReference>
<dbReference type="InterPro" id="IPR001789">
    <property type="entry name" value="Sig_transdc_resp-reg_receiver"/>
</dbReference>
<dbReference type="InterPro" id="IPR050706">
    <property type="entry name" value="Cyclic-di-GMP_PDE-like"/>
</dbReference>
<evidence type="ECO:0000256" key="1">
    <source>
        <dbReference type="PROSITE-ProRule" id="PRU00169"/>
    </source>
</evidence>
<dbReference type="InterPro" id="IPR001633">
    <property type="entry name" value="EAL_dom"/>
</dbReference>